<dbReference type="Proteomes" id="UP001281761">
    <property type="component" value="Unassembled WGS sequence"/>
</dbReference>
<feature type="domain" description="SH3" evidence="4">
    <location>
        <begin position="250"/>
        <end position="312"/>
    </location>
</feature>
<gene>
    <name evidence="5" type="ORF">BLNAU_15679</name>
</gene>
<comment type="caution">
    <text evidence="5">The sequence shown here is derived from an EMBL/GenBank/DDBJ whole genome shotgun (WGS) entry which is preliminary data.</text>
</comment>
<proteinExistence type="predicted"/>
<keyword evidence="1 2" id="KW-0728">SH3 domain</keyword>
<protein>
    <recommendedName>
        <fullName evidence="4">SH3 domain-containing protein</fullName>
    </recommendedName>
</protein>
<accession>A0ABQ9XDM6</accession>
<evidence type="ECO:0000256" key="1">
    <source>
        <dbReference type="ARBA" id="ARBA00022443"/>
    </source>
</evidence>
<dbReference type="SMART" id="SM00326">
    <property type="entry name" value="SH3"/>
    <property type="match status" value="2"/>
</dbReference>
<dbReference type="Pfam" id="PF00018">
    <property type="entry name" value="SH3_1"/>
    <property type="match status" value="1"/>
</dbReference>
<name>A0ABQ9XDM6_9EUKA</name>
<dbReference type="InterPro" id="IPR001452">
    <property type="entry name" value="SH3_domain"/>
</dbReference>
<sequence length="383" mass="42774">MWQRGEFKPAGTNKKCNQVGQRAAIRVNMSTREARLFVDDEEQPGIFPDIPSPLCLGISTHDPHSHIEVLHLARTDLVSPSQGSQTLSRPAQIRSAQVPRPKLKPSRSIGSPIHHQPQRPHCPQLQPFRVKFTFDPTGYEGAVGVREGEEVWVSEEREGGWSVVCWLDGTERGIVPTPFIELLNKPLTPSHDTLLQPPHNSSLLSPNTLLPTPAQQPVPYYHQHQVPSVTNSSTQQPAYSPQFVDTPKWHVRQTLRAIEDYSAPPEHPNCLSLRTGQVVTLLEFTEPWCRIRENVTNQEGFVPTRSLEALVLPTTHPSYQQPQTWPPPQPIPQQPQLASTAVDVAAAPPPTKEEAKPICALTGKVIVKRAHLRNEPDVFYGYV</sequence>
<reference evidence="5 6" key="1">
    <citation type="journal article" date="2022" name="bioRxiv">
        <title>Genomics of Preaxostyla Flagellates Illuminates Evolutionary Transitions and the Path Towards Mitochondrial Loss.</title>
        <authorList>
            <person name="Novak L.V.F."/>
            <person name="Treitli S.C."/>
            <person name="Pyrih J."/>
            <person name="Halakuc P."/>
            <person name="Pipaliya S.V."/>
            <person name="Vacek V."/>
            <person name="Brzon O."/>
            <person name="Soukal P."/>
            <person name="Eme L."/>
            <person name="Dacks J.B."/>
            <person name="Karnkowska A."/>
            <person name="Elias M."/>
            <person name="Hampl V."/>
        </authorList>
    </citation>
    <scope>NUCLEOTIDE SEQUENCE [LARGE SCALE GENOMIC DNA]</scope>
    <source>
        <strain evidence="5">NAU3</strain>
        <tissue evidence="5">Gut</tissue>
    </source>
</reference>
<dbReference type="InterPro" id="IPR036028">
    <property type="entry name" value="SH3-like_dom_sf"/>
</dbReference>
<dbReference type="Gene3D" id="2.30.30.40">
    <property type="entry name" value="SH3 Domains"/>
    <property type="match status" value="2"/>
</dbReference>
<dbReference type="PROSITE" id="PS50002">
    <property type="entry name" value="SH3"/>
    <property type="match status" value="2"/>
</dbReference>
<dbReference type="EMBL" id="JARBJD010000157">
    <property type="protein sequence ID" value="KAK2949383.1"/>
    <property type="molecule type" value="Genomic_DNA"/>
</dbReference>
<feature type="domain" description="SH3" evidence="4">
    <location>
        <begin position="123"/>
        <end position="185"/>
    </location>
</feature>
<evidence type="ECO:0000259" key="4">
    <source>
        <dbReference type="PROSITE" id="PS50002"/>
    </source>
</evidence>
<evidence type="ECO:0000256" key="2">
    <source>
        <dbReference type="PROSITE-ProRule" id="PRU00192"/>
    </source>
</evidence>
<dbReference type="SUPFAM" id="SSF50044">
    <property type="entry name" value="SH3-domain"/>
    <property type="match status" value="2"/>
</dbReference>
<evidence type="ECO:0000313" key="6">
    <source>
        <dbReference type="Proteomes" id="UP001281761"/>
    </source>
</evidence>
<feature type="region of interest" description="Disordered" evidence="3">
    <location>
        <begin position="80"/>
        <end position="122"/>
    </location>
</feature>
<feature type="compositionally biased region" description="Polar residues" evidence="3">
    <location>
        <begin position="80"/>
        <end position="89"/>
    </location>
</feature>
<keyword evidence="6" id="KW-1185">Reference proteome</keyword>
<evidence type="ECO:0000256" key="3">
    <source>
        <dbReference type="SAM" id="MobiDB-lite"/>
    </source>
</evidence>
<organism evidence="5 6">
    <name type="scientific">Blattamonas nauphoetae</name>
    <dbReference type="NCBI Taxonomy" id="2049346"/>
    <lineage>
        <taxon>Eukaryota</taxon>
        <taxon>Metamonada</taxon>
        <taxon>Preaxostyla</taxon>
        <taxon>Oxymonadida</taxon>
        <taxon>Blattamonas</taxon>
    </lineage>
</organism>
<evidence type="ECO:0000313" key="5">
    <source>
        <dbReference type="EMBL" id="KAK2949383.1"/>
    </source>
</evidence>